<dbReference type="EMBL" id="SDLV01000017">
    <property type="protein sequence ID" value="THV60576.1"/>
    <property type="molecule type" value="Genomic_DNA"/>
</dbReference>
<evidence type="ECO:0000259" key="1">
    <source>
        <dbReference type="PROSITE" id="PS51186"/>
    </source>
</evidence>
<gene>
    <name evidence="2" type="ORF">EK417_09325</name>
</gene>
<dbReference type="PROSITE" id="PS51186">
    <property type="entry name" value="GNAT"/>
    <property type="match status" value="1"/>
</dbReference>
<dbReference type="SUPFAM" id="SSF55729">
    <property type="entry name" value="Acyl-CoA N-acyltransferases (Nat)"/>
    <property type="match status" value="1"/>
</dbReference>
<reference evidence="2 3" key="1">
    <citation type="submission" date="2019-01" db="EMBL/GenBank/DDBJ databases">
        <authorList>
            <person name="B I."/>
            <person name="Ch S."/>
            <person name="Ch V.R."/>
        </authorList>
    </citation>
    <scope>NUCLEOTIDE SEQUENCE [LARGE SCALE GENOMIC DNA]</scope>
    <source>
        <strain evidence="2 3">JC507</strain>
    </source>
</reference>
<proteinExistence type="predicted"/>
<accession>A0ABY2R7X8</accession>
<sequence>MEVKHVIKSFQELNSMELYQILKLRNQVFIVEQNCVYQDIDNKDLESYHLMCIVNGDIAGYTRLIPPGVSYDDASIGRIVIGLSYRRLGLGRALVRKSIDGCGKFFTKSPIRISAQSYLCEFYTSLGFKKEGDLYEEDGILHIEMVCP</sequence>
<protein>
    <submittedName>
        <fullName evidence="2">GNAT family N-acetyltransferase</fullName>
    </submittedName>
</protein>
<dbReference type="Gene3D" id="3.40.630.30">
    <property type="match status" value="1"/>
</dbReference>
<dbReference type="InterPro" id="IPR000182">
    <property type="entry name" value="GNAT_dom"/>
</dbReference>
<dbReference type="CDD" id="cd04301">
    <property type="entry name" value="NAT_SF"/>
    <property type="match status" value="1"/>
</dbReference>
<dbReference type="InterPro" id="IPR016181">
    <property type="entry name" value="Acyl_CoA_acyltransferase"/>
</dbReference>
<comment type="caution">
    <text evidence="2">The sequence shown here is derived from an EMBL/GenBank/DDBJ whole genome shotgun (WGS) entry which is preliminary data.</text>
</comment>
<feature type="domain" description="N-acetyltransferase" evidence="1">
    <location>
        <begin position="8"/>
        <end position="148"/>
    </location>
</feature>
<dbReference type="Pfam" id="PF13673">
    <property type="entry name" value="Acetyltransf_10"/>
    <property type="match status" value="1"/>
</dbReference>
<evidence type="ECO:0000313" key="2">
    <source>
        <dbReference type="EMBL" id="THV60576.1"/>
    </source>
</evidence>
<dbReference type="Proteomes" id="UP000306038">
    <property type="component" value="Unassembled WGS sequence"/>
</dbReference>
<keyword evidence="3" id="KW-1185">Reference proteome</keyword>
<organism evidence="2 3">
    <name type="scientific">Chryseobacterium candidae</name>
    <dbReference type="NCBI Taxonomy" id="1978493"/>
    <lineage>
        <taxon>Bacteria</taxon>
        <taxon>Pseudomonadati</taxon>
        <taxon>Bacteroidota</taxon>
        <taxon>Flavobacteriia</taxon>
        <taxon>Flavobacteriales</taxon>
        <taxon>Weeksellaceae</taxon>
        <taxon>Chryseobacterium group</taxon>
        <taxon>Chryseobacterium</taxon>
    </lineage>
</organism>
<evidence type="ECO:0000313" key="3">
    <source>
        <dbReference type="Proteomes" id="UP000306038"/>
    </source>
</evidence>
<name>A0ABY2R7X8_9FLAO</name>